<dbReference type="AlphaFoldDB" id="A0A8H5YZS9"/>
<feature type="domain" description="H-type lectin" evidence="1">
    <location>
        <begin position="622"/>
        <end position="686"/>
    </location>
</feature>
<evidence type="ECO:0000259" key="1">
    <source>
        <dbReference type="Pfam" id="PF09458"/>
    </source>
</evidence>
<organism evidence="2 3">
    <name type="scientific">Fusarium globosum</name>
    <dbReference type="NCBI Taxonomy" id="78864"/>
    <lineage>
        <taxon>Eukaryota</taxon>
        <taxon>Fungi</taxon>
        <taxon>Dikarya</taxon>
        <taxon>Ascomycota</taxon>
        <taxon>Pezizomycotina</taxon>
        <taxon>Sordariomycetes</taxon>
        <taxon>Hypocreomycetidae</taxon>
        <taxon>Hypocreales</taxon>
        <taxon>Nectriaceae</taxon>
        <taxon>Fusarium</taxon>
        <taxon>Fusarium fujikuroi species complex</taxon>
    </lineage>
</organism>
<accession>A0A8H5YZS9</accession>
<dbReference type="SUPFAM" id="SSF141086">
    <property type="entry name" value="Agglutinin HPA-like"/>
    <property type="match status" value="2"/>
</dbReference>
<dbReference type="InterPro" id="IPR037221">
    <property type="entry name" value="H-type_lectin_dom_sf"/>
</dbReference>
<protein>
    <submittedName>
        <fullName evidence="2">H-type lectin domain-containing protein</fullName>
    </submittedName>
</protein>
<dbReference type="InterPro" id="IPR019019">
    <property type="entry name" value="H-type_lectin_domain"/>
</dbReference>
<comment type="caution">
    <text evidence="2">The sequence shown here is derived from an EMBL/GenBank/DDBJ whole genome shotgun (WGS) entry which is preliminary data.</text>
</comment>
<dbReference type="GO" id="GO:0030246">
    <property type="term" value="F:carbohydrate binding"/>
    <property type="evidence" value="ECO:0007669"/>
    <property type="project" value="UniProtKB-KW"/>
</dbReference>
<keyword evidence="2" id="KW-0430">Lectin</keyword>
<reference evidence="2 3" key="1">
    <citation type="submission" date="2020-05" db="EMBL/GenBank/DDBJ databases">
        <title>Identification and distribution of gene clusters putatively required for synthesis of sphingolipid metabolism inhibitors in phylogenetically diverse species of the filamentous fungus Fusarium.</title>
        <authorList>
            <person name="Kim H.-S."/>
            <person name="Busman M."/>
            <person name="Brown D.W."/>
            <person name="Divon H."/>
            <person name="Uhlig S."/>
            <person name="Proctor R.H."/>
        </authorList>
    </citation>
    <scope>NUCLEOTIDE SEQUENCE [LARGE SCALE GENOMIC DNA]</scope>
    <source>
        <strain evidence="2 3">NRRL 26131</strain>
    </source>
</reference>
<dbReference type="Pfam" id="PF09458">
    <property type="entry name" value="H_lectin"/>
    <property type="match status" value="2"/>
</dbReference>
<dbReference type="EMBL" id="JAAQPF010000003">
    <property type="protein sequence ID" value="KAF5721668.1"/>
    <property type="molecule type" value="Genomic_DNA"/>
</dbReference>
<dbReference type="Gene3D" id="2.60.40.2080">
    <property type="match status" value="2"/>
</dbReference>
<evidence type="ECO:0000313" key="2">
    <source>
        <dbReference type="EMBL" id="KAF5721668.1"/>
    </source>
</evidence>
<proteinExistence type="predicted"/>
<dbReference type="GO" id="GO:0007155">
    <property type="term" value="P:cell adhesion"/>
    <property type="evidence" value="ECO:0007669"/>
    <property type="project" value="InterPro"/>
</dbReference>
<gene>
    <name evidence="2" type="ORF">FGLOB1_117</name>
</gene>
<name>A0A8H5YZS9_9HYPO</name>
<sequence length="697" mass="79185">MTTVNSLVKLCKAEGLSFDTIKYHQDVTGFGSVFEALEKRTNIKEIEVLLWGNPKNVQEMGLLSSLEAIAKETNESVTAAWKACGDSAKAIQMLEDICVQATSPLPDVQVPAVNIPAALKEVWDVVARGHRSMERARHGHDASTDCFLSFLFNRRDTRLDKFMADLGVVESIYDKSSRERFLLENFYEAVRIENIPGLKIWVGAQFAETGPLQIKKYRGSMRFGVPFADGDDADVERPYRIARHMVLYVSNDQVVPTEETRMALQELRRDRFDFVDIHLLEVALRRSMFLPYDDFPPVCLAIYQMQGILNTLSGPDGPWTKDSNNAKARAMISVREELARSIDYIEEIEESVEMLNRNVLDLMLKRFSDLMSTLQDLSANLLYGDDDDQHINLTELMNSTKLWTSSFSCAKSFIKKAAPIHFRDRVGYAEISDYRLQEQVERNGADWTQVVMGFEKVDLDRRKPLYSLIAHQDAQKDAPTITTYGDPNSIPVGARARMLQLPKSSQSEFGRVSNWQQAKTGDYYEIPVTFANTYNSKPNVTCWLEGFEAHTTKNLRVCAEVIDTTDKGCVIRIGGWWDTELVHVNAVWFAHAADHPHVFTGGGSVHKYGQHSDIWAPFVSFDFPEGKFKKRRPDIFLAISLLDTHHLFNPRCELKATNVTKRGMKVSVDAWWDTYCYKAGFSCIAFDPDFFQDSSKV</sequence>
<feature type="domain" description="H-type lectin" evidence="1">
    <location>
        <begin position="526"/>
        <end position="591"/>
    </location>
</feature>
<keyword evidence="3" id="KW-1185">Reference proteome</keyword>
<dbReference type="Proteomes" id="UP000532311">
    <property type="component" value="Unassembled WGS sequence"/>
</dbReference>
<evidence type="ECO:0000313" key="3">
    <source>
        <dbReference type="Proteomes" id="UP000532311"/>
    </source>
</evidence>